<dbReference type="Proteomes" id="UP001595829">
    <property type="component" value="Unassembled WGS sequence"/>
</dbReference>
<dbReference type="EMBL" id="JBHSJD010000002">
    <property type="protein sequence ID" value="MFC5021419.1"/>
    <property type="molecule type" value="Genomic_DNA"/>
</dbReference>
<protein>
    <submittedName>
        <fullName evidence="1">Gas vesicle protein GvpG</fullName>
    </submittedName>
</protein>
<organism evidence="1 2">
    <name type="scientific">Streptomyces coeruleoprunus</name>
    <dbReference type="NCBI Taxonomy" id="285563"/>
    <lineage>
        <taxon>Bacteria</taxon>
        <taxon>Bacillati</taxon>
        <taxon>Actinomycetota</taxon>
        <taxon>Actinomycetes</taxon>
        <taxon>Kitasatosporales</taxon>
        <taxon>Streptomycetaceae</taxon>
        <taxon>Streptomyces</taxon>
    </lineage>
</organism>
<sequence length="87" mass="9739">MGLLIEILALPLAPLRGVGWVLDKVVQAAEQEYYDPSPVQEALAGLERAREAGDIDEEEFAHREEQLLERLEEIRAYQLRRAGPGGL</sequence>
<gene>
    <name evidence="1" type="ORF">ACFPM3_04530</name>
</gene>
<accession>A0ABV9XAC6</accession>
<evidence type="ECO:0000313" key="1">
    <source>
        <dbReference type="EMBL" id="MFC5021419.1"/>
    </source>
</evidence>
<dbReference type="Pfam" id="PF05120">
    <property type="entry name" value="GvpG"/>
    <property type="match status" value="1"/>
</dbReference>
<proteinExistence type="predicted"/>
<dbReference type="RefSeq" id="WP_345693380.1">
    <property type="nucleotide sequence ID" value="NZ_BAABIT010000001.1"/>
</dbReference>
<dbReference type="InterPro" id="IPR007804">
    <property type="entry name" value="GvpG"/>
</dbReference>
<comment type="caution">
    <text evidence="1">The sequence shown here is derived from an EMBL/GenBank/DDBJ whole genome shotgun (WGS) entry which is preliminary data.</text>
</comment>
<name>A0ABV9XAC6_9ACTN</name>
<keyword evidence="2" id="KW-1185">Reference proteome</keyword>
<reference evidence="2" key="1">
    <citation type="journal article" date="2019" name="Int. J. Syst. Evol. Microbiol.">
        <title>The Global Catalogue of Microorganisms (GCM) 10K type strain sequencing project: providing services to taxonomists for standard genome sequencing and annotation.</title>
        <authorList>
            <consortium name="The Broad Institute Genomics Platform"/>
            <consortium name="The Broad Institute Genome Sequencing Center for Infectious Disease"/>
            <person name="Wu L."/>
            <person name="Ma J."/>
        </authorList>
    </citation>
    <scope>NUCLEOTIDE SEQUENCE [LARGE SCALE GENOMIC DNA]</scope>
    <source>
        <strain evidence="2">CGMCC 4.1648</strain>
    </source>
</reference>
<evidence type="ECO:0000313" key="2">
    <source>
        <dbReference type="Proteomes" id="UP001595829"/>
    </source>
</evidence>